<evidence type="ECO:0000313" key="14">
    <source>
        <dbReference type="Proteomes" id="UP000823982"/>
    </source>
</evidence>
<feature type="domain" description="RecA family profile 2" evidence="12">
    <location>
        <begin position="216"/>
        <end position="289"/>
    </location>
</feature>
<organism evidence="13 14">
    <name type="scientific">Candidatus Faeciplasma gallinarum</name>
    <dbReference type="NCBI Taxonomy" id="2840799"/>
    <lineage>
        <taxon>Bacteria</taxon>
        <taxon>Bacillati</taxon>
        <taxon>Bacillota</taxon>
        <taxon>Clostridia</taxon>
        <taxon>Eubacteriales</taxon>
        <taxon>Oscillospiraceae</taxon>
        <taxon>Oscillospiraceae incertae sedis</taxon>
        <taxon>Candidatus Faeciplasma</taxon>
    </lineage>
</organism>
<dbReference type="SUPFAM" id="SSF52540">
    <property type="entry name" value="P-loop containing nucleoside triphosphate hydrolases"/>
    <property type="match status" value="1"/>
</dbReference>
<name>A0A9D1EM86_9FIRM</name>
<dbReference type="SUPFAM" id="SSF54752">
    <property type="entry name" value="RecA protein, C-terminal domain"/>
    <property type="match status" value="1"/>
</dbReference>
<dbReference type="GO" id="GO:0140664">
    <property type="term" value="F:ATP-dependent DNA damage sensor activity"/>
    <property type="evidence" value="ECO:0007669"/>
    <property type="project" value="InterPro"/>
</dbReference>
<feature type="region of interest" description="Disordered" evidence="10">
    <location>
        <begin position="365"/>
        <end position="415"/>
    </location>
</feature>
<dbReference type="PRINTS" id="PR00142">
    <property type="entry name" value="RECA"/>
</dbReference>
<dbReference type="PROSITE" id="PS00321">
    <property type="entry name" value="RECA_1"/>
    <property type="match status" value="1"/>
</dbReference>
<comment type="caution">
    <text evidence="13">The sequence shown here is derived from an EMBL/GenBank/DDBJ whole genome shotgun (WGS) entry which is preliminary data.</text>
</comment>
<evidence type="ECO:0000256" key="6">
    <source>
        <dbReference type="ARBA" id="ARBA00023172"/>
    </source>
</evidence>
<keyword evidence="7 9" id="KW-0227">DNA damage</keyword>
<dbReference type="FunFam" id="3.40.50.300:FF:000087">
    <property type="entry name" value="Recombinase RecA"/>
    <property type="match status" value="1"/>
</dbReference>
<dbReference type="NCBIfam" id="TIGR02012">
    <property type="entry name" value="tigrfam_recA"/>
    <property type="match status" value="1"/>
</dbReference>
<evidence type="ECO:0000256" key="4">
    <source>
        <dbReference type="ARBA" id="ARBA00022840"/>
    </source>
</evidence>
<dbReference type="Proteomes" id="UP000823982">
    <property type="component" value="Unassembled WGS sequence"/>
</dbReference>
<dbReference type="GO" id="GO:0003684">
    <property type="term" value="F:damaged DNA binding"/>
    <property type="evidence" value="ECO:0007669"/>
    <property type="project" value="UniProtKB-UniRule"/>
</dbReference>
<dbReference type="PANTHER" id="PTHR45900:SF1">
    <property type="entry name" value="MITOCHONDRIAL DNA REPAIR PROTEIN RECA HOMOLOG-RELATED"/>
    <property type="match status" value="1"/>
</dbReference>
<dbReference type="InterPro" id="IPR049428">
    <property type="entry name" value="RecA-like_N"/>
</dbReference>
<evidence type="ECO:0000259" key="12">
    <source>
        <dbReference type="PROSITE" id="PS50163"/>
    </source>
</evidence>
<keyword evidence="6 7" id="KW-0233">DNA recombination</keyword>
<keyword evidence="3 7" id="KW-0547">Nucleotide-binding</keyword>
<dbReference type="SMART" id="SM00382">
    <property type="entry name" value="AAA"/>
    <property type="match status" value="1"/>
</dbReference>
<keyword evidence="4 7" id="KW-0067">ATP-binding</keyword>
<dbReference type="InterPro" id="IPR003593">
    <property type="entry name" value="AAA+_ATPase"/>
</dbReference>
<reference evidence="13" key="2">
    <citation type="journal article" date="2021" name="PeerJ">
        <title>Extensive microbial diversity within the chicken gut microbiome revealed by metagenomics and culture.</title>
        <authorList>
            <person name="Gilroy R."/>
            <person name="Ravi A."/>
            <person name="Getino M."/>
            <person name="Pursley I."/>
            <person name="Horton D.L."/>
            <person name="Alikhan N.F."/>
            <person name="Baker D."/>
            <person name="Gharbi K."/>
            <person name="Hall N."/>
            <person name="Watson M."/>
            <person name="Adriaenssens E.M."/>
            <person name="Foster-Nyarko E."/>
            <person name="Jarju S."/>
            <person name="Secka A."/>
            <person name="Antonio M."/>
            <person name="Oren A."/>
            <person name="Chaudhuri R.R."/>
            <person name="La Ragione R."/>
            <person name="Hildebrand F."/>
            <person name="Pallen M.J."/>
        </authorList>
    </citation>
    <scope>NUCLEOTIDE SEQUENCE</scope>
    <source>
        <strain evidence="13">CHK157-1446</strain>
    </source>
</reference>
<evidence type="ECO:0000256" key="10">
    <source>
        <dbReference type="SAM" id="MobiDB-lite"/>
    </source>
</evidence>
<comment type="function">
    <text evidence="7">Can catalyze the hydrolysis of ATP in the presence of single-stranded DNA, the ATP-dependent uptake of single-stranded DNA by duplex DNA, and the ATP-dependent hybridization of homologous single-stranded DNAs. It interacts with LexA causing its activation and leading to its autocatalytic cleavage.</text>
</comment>
<protein>
    <recommendedName>
        <fullName evidence="2 7">Protein RecA</fullName>
    </recommendedName>
    <alternativeName>
        <fullName evidence="7 8">Recombinase A</fullName>
    </alternativeName>
</protein>
<reference evidence="13" key="1">
    <citation type="submission" date="2020-10" db="EMBL/GenBank/DDBJ databases">
        <authorList>
            <person name="Gilroy R."/>
        </authorList>
    </citation>
    <scope>NUCLEOTIDE SEQUENCE</scope>
    <source>
        <strain evidence="13">CHK157-1446</strain>
    </source>
</reference>
<dbReference type="EMBL" id="DVIR01000011">
    <property type="protein sequence ID" value="HIS24021.1"/>
    <property type="molecule type" value="Genomic_DNA"/>
</dbReference>
<dbReference type="InterPro" id="IPR027417">
    <property type="entry name" value="P-loop_NTPase"/>
</dbReference>
<dbReference type="HAMAP" id="MF_00268">
    <property type="entry name" value="RecA"/>
    <property type="match status" value="1"/>
</dbReference>
<proteinExistence type="inferred from homology"/>
<dbReference type="CDD" id="cd00983">
    <property type="entry name" value="RecA"/>
    <property type="match status" value="1"/>
</dbReference>
<evidence type="ECO:0000256" key="3">
    <source>
        <dbReference type="ARBA" id="ARBA00022741"/>
    </source>
</evidence>
<feature type="region of interest" description="Disordered" evidence="10">
    <location>
        <begin position="1"/>
        <end position="21"/>
    </location>
</feature>
<evidence type="ECO:0000313" key="13">
    <source>
        <dbReference type="EMBL" id="HIS24021.1"/>
    </source>
</evidence>
<comment type="similarity">
    <text evidence="1 7 9">Belongs to the RecA family.</text>
</comment>
<evidence type="ECO:0000256" key="8">
    <source>
        <dbReference type="RuleBase" id="RU000526"/>
    </source>
</evidence>
<dbReference type="Gene3D" id="3.40.50.300">
    <property type="entry name" value="P-loop containing nucleotide triphosphate hydrolases"/>
    <property type="match status" value="1"/>
</dbReference>
<dbReference type="InterPro" id="IPR023400">
    <property type="entry name" value="RecA_C_sf"/>
</dbReference>
<keyword evidence="7 8" id="KW-0234">DNA repair</keyword>
<dbReference type="Pfam" id="PF00154">
    <property type="entry name" value="RecA_N"/>
    <property type="match status" value="1"/>
</dbReference>
<dbReference type="AlphaFoldDB" id="A0A9D1EM86"/>
<evidence type="ECO:0000259" key="11">
    <source>
        <dbReference type="PROSITE" id="PS50162"/>
    </source>
</evidence>
<keyword evidence="7 8" id="KW-0742">SOS response</keyword>
<dbReference type="GO" id="GO:0003697">
    <property type="term" value="F:single-stranded DNA binding"/>
    <property type="evidence" value="ECO:0007669"/>
    <property type="project" value="UniProtKB-UniRule"/>
</dbReference>
<dbReference type="InterPro" id="IPR049261">
    <property type="entry name" value="RecA-like_C"/>
</dbReference>
<evidence type="ECO:0000256" key="5">
    <source>
        <dbReference type="ARBA" id="ARBA00023125"/>
    </source>
</evidence>
<keyword evidence="5 7" id="KW-0238">DNA-binding</keyword>
<evidence type="ECO:0000256" key="9">
    <source>
        <dbReference type="RuleBase" id="RU004527"/>
    </source>
</evidence>
<dbReference type="PROSITE" id="PS50162">
    <property type="entry name" value="RECA_2"/>
    <property type="match status" value="1"/>
</dbReference>
<sequence>MAMKKTVEKKNVPAATQTKEEKKKALETAIAQIEKAYGVGAVMRLGQNTTMNVESIPTGSMTLDMALGIGGVPRGRIVEIYGPESSGKTTVALHIVAEAQKLGGEVAFIDVEHALDPVYASQLGVDIDSMLVSQPDSGEQALEIAEALVRSGAIDVIVLDSVAAMVTKAEIDGEMGDNHVGQLARLMSQAMRKLTGVISKSNCVAIFINQVREKIGVVYGNPETTPGGRALKFYASVRIEVRRGEAIKNGAEVMGNRTRCKVVKNKVAPPFKEAEFDIMYGKGISRVGEIVDIATELDIIHKSGAWYSYDGNKIGQGRDNTKDFLTNNPDVMAEIEEKIKEQKQNLVMASKRSKKAAALSEAAAAAVSAMAGEDNSEDDASDAPKAKAEPKRTSSSSSVVIEPDDEDFDEFTPAE</sequence>
<evidence type="ECO:0000256" key="7">
    <source>
        <dbReference type="HAMAP-Rule" id="MF_00268"/>
    </source>
</evidence>
<keyword evidence="7" id="KW-0963">Cytoplasm</keyword>
<accession>A0A9D1EM86</accession>
<dbReference type="InterPro" id="IPR020584">
    <property type="entry name" value="DNA_recomb/repair_RecA_CS"/>
</dbReference>
<dbReference type="GO" id="GO:0009432">
    <property type="term" value="P:SOS response"/>
    <property type="evidence" value="ECO:0007669"/>
    <property type="project" value="UniProtKB-UniRule"/>
</dbReference>
<feature type="compositionally biased region" description="Acidic residues" evidence="10">
    <location>
        <begin position="402"/>
        <end position="415"/>
    </location>
</feature>
<comment type="subcellular location">
    <subcellularLocation>
        <location evidence="7">Cytoplasm</location>
    </subcellularLocation>
</comment>
<dbReference type="Pfam" id="PF21096">
    <property type="entry name" value="RecA_C"/>
    <property type="match status" value="1"/>
</dbReference>
<evidence type="ECO:0000256" key="2">
    <source>
        <dbReference type="ARBA" id="ARBA00015553"/>
    </source>
</evidence>
<evidence type="ECO:0000256" key="1">
    <source>
        <dbReference type="ARBA" id="ARBA00009391"/>
    </source>
</evidence>
<dbReference type="GO" id="GO:0005829">
    <property type="term" value="C:cytosol"/>
    <property type="evidence" value="ECO:0007669"/>
    <property type="project" value="TreeGrafter"/>
</dbReference>
<dbReference type="InterPro" id="IPR020587">
    <property type="entry name" value="RecA_monomer-monomer_interface"/>
</dbReference>
<dbReference type="PANTHER" id="PTHR45900">
    <property type="entry name" value="RECA"/>
    <property type="match status" value="1"/>
</dbReference>
<feature type="binding site" evidence="7">
    <location>
        <begin position="82"/>
        <end position="89"/>
    </location>
    <ligand>
        <name>ATP</name>
        <dbReference type="ChEBI" id="CHEBI:30616"/>
    </ligand>
</feature>
<dbReference type="InterPro" id="IPR013765">
    <property type="entry name" value="DNA_recomb/repair_RecA"/>
</dbReference>
<dbReference type="PROSITE" id="PS50163">
    <property type="entry name" value="RECA_3"/>
    <property type="match status" value="1"/>
</dbReference>
<feature type="domain" description="RecA family profile 1" evidence="11">
    <location>
        <begin position="52"/>
        <end position="211"/>
    </location>
</feature>
<gene>
    <name evidence="7 13" type="primary">recA</name>
    <name evidence="13" type="ORF">IAD01_01250</name>
</gene>
<dbReference type="GO" id="GO:0006281">
    <property type="term" value="P:DNA repair"/>
    <property type="evidence" value="ECO:0007669"/>
    <property type="project" value="UniProtKB-UniRule"/>
</dbReference>
<dbReference type="GO" id="GO:0005524">
    <property type="term" value="F:ATP binding"/>
    <property type="evidence" value="ECO:0007669"/>
    <property type="project" value="UniProtKB-UniRule"/>
</dbReference>
<feature type="compositionally biased region" description="Basic and acidic residues" evidence="10">
    <location>
        <begin position="382"/>
        <end position="392"/>
    </location>
</feature>
<dbReference type="InterPro" id="IPR020588">
    <property type="entry name" value="RecA_ATP-bd"/>
</dbReference>
<dbReference type="GO" id="GO:0006310">
    <property type="term" value="P:DNA recombination"/>
    <property type="evidence" value="ECO:0007669"/>
    <property type="project" value="UniProtKB-UniRule"/>
</dbReference>
<feature type="compositionally biased region" description="Basic and acidic residues" evidence="10">
    <location>
        <begin position="1"/>
        <end position="11"/>
    </location>
</feature>